<comment type="caution">
    <text evidence="12">The sequence shown here is derived from an EMBL/GenBank/DDBJ whole genome shotgun (WGS) entry which is preliminary data.</text>
</comment>
<dbReference type="InterPro" id="IPR036770">
    <property type="entry name" value="Ankyrin_rpt-contain_sf"/>
</dbReference>
<dbReference type="InterPro" id="IPR002110">
    <property type="entry name" value="Ankyrin_rpt"/>
</dbReference>
<keyword evidence="1 5" id="KW-0728">SH3 domain</keyword>
<feature type="region of interest" description="Disordered" evidence="7">
    <location>
        <begin position="317"/>
        <end position="352"/>
    </location>
</feature>
<dbReference type="PROSITE" id="PS50002">
    <property type="entry name" value="SH3"/>
    <property type="match status" value="1"/>
</dbReference>
<dbReference type="SMART" id="SM00233">
    <property type="entry name" value="PH"/>
    <property type="match status" value="1"/>
</dbReference>
<dbReference type="SUPFAM" id="SSF48065">
    <property type="entry name" value="DBL homology domain (DH-domain)"/>
    <property type="match status" value="1"/>
</dbReference>
<dbReference type="SUPFAM" id="SSF55550">
    <property type="entry name" value="SH2 domain"/>
    <property type="match status" value="2"/>
</dbReference>
<evidence type="ECO:0000256" key="4">
    <source>
        <dbReference type="PROSITE-ProRule" id="PRU00191"/>
    </source>
</evidence>
<gene>
    <name evidence="12" type="ORF">BaRGS_00024892</name>
</gene>
<feature type="domain" description="SH2" evidence="8">
    <location>
        <begin position="355"/>
        <end position="456"/>
    </location>
</feature>
<keyword evidence="6" id="KW-0175">Coiled coil</keyword>
<dbReference type="PANTHER" id="PTHR12845:SF5">
    <property type="entry name" value="EPHEXIN, ISOFORM D"/>
    <property type="match status" value="1"/>
</dbReference>
<feature type="compositionally biased region" description="Acidic residues" evidence="7">
    <location>
        <begin position="599"/>
        <end position="613"/>
    </location>
</feature>
<dbReference type="PROSITE" id="PS50010">
    <property type="entry name" value="DH_2"/>
    <property type="match status" value="1"/>
</dbReference>
<dbReference type="PRINTS" id="PR00401">
    <property type="entry name" value="SH2DOMAIN"/>
</dbReference>
<feature type="region of interest" description="Disordered" evidence="7">
    <location>
        <begin position="459"/>
        <end position="641"/>
    </location>
</feature>
<evidence type="ECO:0000313" key="13">
    <source>
        <dbReference type="Proteomes" id="UP001519460"/>
    </source>
</evidence>
<evidence type="ECO:0000256" key="7">
    <source>
        <dbReference type="SAM" id="MobiDB-lite"/>
    </source>
</evidence>
<name>A0ABD0K9X2_9CAEN</name>
<dbReference type="Pfam" id="PF07653">
    <property type="entry name" value="SH3_2"/>
    <property type="match status" value="1"/>
</dbReference>
<sequence length="1184" mass="134964">MAEADDTQTVSEFVKSRGGLDTVLEDDMAEIRRADDKLCWFHGRISRETAAKRLREAAAKHRITSETEAVFLVREREKGGNFCLSMIAAGQPYHVIIEEQQQSFYRFQECETVQGLECLIEKYSTNLSWEGLHATLKAFPHGTPPPHASRRTGHTTFLHRAVSEGDSDLVRQILDHSYCPDVNAKDSQGSTALHLAALHGLDEVVVMLLEAGAFINITDSSGCTALHQACKGNNASTVRMLVETGHCDPDVQCTVTGWTPLHEAAKSGSVDCVKTLLELNASAHIKASESETPRDVAAKYGQADVLKEFDKRVTQDDAKTNGALTSHARDTDEKIPGPSRGADAKPQNLDRKEEWKVNTAEHKTPYPKLDESTAERLFAKHGMKAGQYILREPDDGSYVLSVCFERKVCHYPVEVLNHKGRTLYHLEFGPMFSSLERLIHYFSTFEKSGLRLSTAIDTSEEDVKTGKTDTPVSQKQHNAAQQRQNNSRLQQDATRLQHQDTSRQPHKATSRQPHQDTSPLQHPGTSKLQQQDKPRLHYENTSPRPHKDTSRTLLQDKLRVQHQDTPRLQQKDTPRLQQKDTTSPAKHQDASLPQHQDSDSDDSVWEDEFDDYYSGDSNDKKRPGYENYDITTHTPRRQKSAVFDQEPLYQWYAADQIMRISGSVSDSDAAADSGSSSYENVERILQRAASISAEDEEAPVSENTVKARRTVIREVFSQTGSLLRAMWFEMPEVVDSGVLQFMSDQEKQAQEAMFEIITSEASYHKSLGVLESVFIRSAELSPDGNEFCIISKDEFQHLFSNILDIRRISAEFLADLEARWQESHVITDICDIIAAHAKKNFKPYIQYCGYQAFQDQTLKRLLKRTDFAQAVRRLERHHDCQCLPLASFLMLPMQRITRLPLLVDAVQHRVDPMSPQHATAKEAFIQLQSLVKKCNEEAKKMEQTQQMLQLRNKMKFGDTKEFPLVSQSRYLEKEGELKRITADATMRFPFSRDKPNSRKEPLYIFLFSDILVVTKKRGDKYIVQDYCPRQHLDTQIITSKEATWLASSYSFLLTLNSNHLGEKVELLLSADTESERTRWLEALSQSLHNSRRQKDYEDWDCPQVVCVEKYMAREHDELPLEQGDVVSVLRKMDDGWYWGQRIRDGSCGWFPSQYTHEIENAHVRLRNLRLQARLMEATQKAGNK</sequence>
<feature type="compositionally biased region" description="Polar residues" evidence="7">
    <location>
        <begin position="579"/>
        <end position="595"/>
    </location>
</feature>
<dbReference type="PROSITE" id="PS50001">
    <property type="entry name" value="SH2"/>
    <property type="match status" value="2"/>
</dbReference>
<dbReference type="InterPro" id="IPR035899">
    <property type="entry name" value="DBL_dom_sf"/>
</dbReference>
<evidence type="ECO:0000256" key="1">
    <source>
        <dbReference type="ARBA" id="ARBA00022443"/>
    </source>
</evidence>
<dbReference type="InterPro" id="IPR011993">
    <property type="entry name" value="PH-like_dom_sf"/>
</dbReference>
<keyword evidence="2 4" id="KW-0727">SH2 domain</keyword>
<evidence type="ECO:0000259" key="9">
    <source>
        <dbReference type="PROSITE" id="PS50002"/>
    </source>
</evidence>
<dbReference type="SMART" id="SM00252">
    <property type="entry name" value="SH2"/>
    <property type="match status" value="2"/>
</dbReference>
<protein>
    <submittedName>
        <fullName evidence="12">Uncharacterized protein</fullName>
    </submittedName>
</protein>
<dbReference type="AlphaFoldDB" id="A0ABD0K9X2"/>
<evidence type="ECO:0000256" key="5">
    <source>
        <dbReference type="PROSITE-ProRule" id="PRU00192"/>
    </source>
</evidence>
<feature type="compositionally biased region" description="Polar residues" evidence="7">
    <location>
        <begin position="468"/>
        <end position="494"/>
    </location>
</feature>
<dbReference type="InterPro" id="IPR036860">
    <property type="entry name" value="SH2_dom_sf"/>
</dbReference>
<dbReference type="Gene3D" id="3.30.505.10">
    <property type="entry name" value="SH2 domain"/>
    <property type="match status" value="2"/>
</dbReference>
<dbReference type="SMART" id="SM00325">
    <property type="entry name" value="RhoGEF"/>
    <property type="match status" value="1"/>
</dbReference>
<evidence type="ECO:0000256" key="6">
    <source>
        <dbReference type="SAM" id="Coils"/>
    </source>
</evidence>
<dbReference type="InterPro" id="IPR000980">
    <property type="entry name" value="SH2"/>
</dbReference>
<dbReference type="SUPFAM" id="SSF50729">
    <property type="entry name" value="PH domain-like"/>
    <property type="match status" value="1"/>
</dbReference>
<dbReference type="PROSITE" id="PS50088">
    <property type="entry name" value="ANK_REPEAT"/>
    <property type="match status" value="3"/>
</dbReference>
<feature type="repeat" description="ANK" evidence="3">
    <location>
        <begin position="188"/>
        <end position="220"/>
    </location>
</feature>
<dbReference type="PROSITE" id="PS50003">
    <property type="entry name" value="PH_DOMAIN"/>
    <property type="match status" value="1"/>
</dbReference>
<feature type="domain" description="SH2" evidence="8">
    <location>
        <begin position="40"/>
        <end position="126"/>
    </location>
</feature>
<dbReference type="Gene3D" id="2.30.30.40">
    <property type="entry name" value="SH3 Domains"/>
    <property type="match status" value="1"/>
</dbReference>
<feature type="compositionally biased region" description="Polar residues" evidence="7">
    <location>
        <begin position="510"/>
        <end position="529"/>
    </location>
</feature>
<dbReference type="Gene3D" id="2.30.29.30">
    <property type="entry name" value="Pleckstrin-homology domain (PH domain)/Phosphotyrosine-binding domain (PTB)"/>
    <property type="match status" value="1"/>
</dbReference>
<evidence type="ECO:0000256" key="2">
    <source>
        <dbReference type="ARBA" id="ARBA00022999"/>
    </source>
</evidence>
<dbReference type="InterPro" id="IPR047271">
    <property type="entry name" value="Ephexin-like"/>
</dbReference>
<keyword evidence="13" id="KW-1185">Reference proteome</keyword>
<feature type="domain" description="PH" evidence="10">
    <location>
        <begin position="970"/>
        <end position="1088"/>
    </location>
</feature>
<dbReference type="InterPro" id="IPR036028">
    <property type="entry name" value="SH3-like_dom_sf"/>
</dbReference>
<feature type="repeat" description="ANK" evidence="3">
    <location>
        <begin position="221"/>
        <end position="245"/>
    </location>
</feature>
<dbReference type="PANTHER" id="PTHR12845">
    <property type="entry name" value="GUANINE NUCLEOTIDE EXCHANGE FACTOR"/>
    <property type="match status" value="1"/>
</dbReference>
<evidence type="ECO:0000256" key="3">
    <source>
        <dbReference type="PROSITE-ProRule" id="PRU00023"/>
    </source>
</evidence>
<dbReference type="Pfam" id="PF12796">
    <property type="entry name" value="Ank_2"/>
    <property type="match status" value="1"/>
</dbReference>
<dbReference type="CDD" id="cd11793">
    <property type="entry name" value="SH3_ephexin1_like"/>
    <property type="match status" value="1"/>
</dbReference>
<accession>A0ABD0K9X2</accession>
<evidence type="ECO:0000259" key="8">
    <source>
        <dbReference type="PROSITE" id="PS50001"/>
    </source>
</evidence>
<keyword evidence="3" id="KW-0040">ANK repeat</keyword>
<dbReference type="Gene3D" id="1.25.40.20">
    <property type="entry name" value="Ankyrin repeat-containing domain"/>
    <property type="match status" value="1"/>
</dbReference>
<dbReference type="SUPFAM" id="SSF48403">
    <property type="entry name" value="Ankyrin repeat"/>
    <property type="match status" value="1"/>
</dbReference>
<dbReference type="CDD" id="cd01221">
    <property type="entry name" value="PH_ephexin"/>
    <property type="match status" value="1"/>
</dbReference>
<dbReference type="InterPro" id="IPR001452">
    <property type="entry name" value="SH3_domain"/>
</dbReference>
<dbReference type="InterPro" id="IPR047270">
    <property type="entry name" value="PH_ephexin"/>
</dbReference>
<reference evidence="12 13" key="1">
    <citation type="journal article" date="2023" name="Sci. Data">
        <title>Genome assembly of the Korean intertidal mud-creeper Batillaria attramentaria.</title>
        <authorList>
            <person name="Patra A.K."/>
            <person name="Ho P.T."/>
            <person name="Jun S."/>
            <person name="Lee S.J."/>
            <person name="Kim Y."/>
            <person name="Won Y.J."/>
        </authorList>
    </citation>
    <scope>NUCLEOTIDE SEQUENCE [LARGE SCALE GENOMIC DNA]</scope>
    <source>
        <strain evidence="12">Wonlab-2016</strain>
    </source>
</reference>
<dbReference type="InterPro" id="IPR000219">
    <property type="entry name" value="DH_dom"/>
</dbReference>
<feature type="repeat" description="ANK" evidence="3">
    <location>
        <begin position="256"/>
        <end position="288"/>
    </location>
</feature>
<proteinExistence type="predicted"/>
<dbReference type="Proteomes" id="UP001519460">
    <property type="component" value="Unassembled WGS sequence"/>
</dbReference>
<dbReference type="EMBL" id="JACVVK020000219">
    <property type="protein sequence ID" value="KAK7483875.1"/>
    <property type="molecule type" value="Genomic_DNA"/>
</dbReference>
<organism evidence="12 13">
    <name type="scientific">Batillaria attramentaria</name>
    <dbReference type="NCBI Taxonomy" id="370345"/>
    <lineage>
        <taxon>Eukaryota</taxon>
        <taxon>Metazoa</taxon>
        <taxon>Spiralia</taxon>
        <taxon>Lophotrochozoa</taxon>
        <taxon>Mollusca</taxon>
        <taxon>Gastropoda</taxon>
        <taxon>Caenogastropoda</taxon>
        <taxon>Sorbeoconcha</taxon>
        <taxon>Cerithioidea</taxon>
        <taxon>Batillariidae</taxon>
        <taxon>Batillaria</taxon>
    </lineage>
</organism>
<dbReference type="Pfam" id="PF00017">
    <property type="entry name" value="SH2"/>
    <property type="match status" value="2"/>
</dbReference>
<evidence type="ECO:0000313" key="12">
    <source>
        <dbReference type="EMBL" id="KAK7483875.1"/>
    </source>
</evidence>
<feature type="domain" description="SH3" evidence="9">
    <location>
        <begin position="1099"/>
        <end position="1160"/>
    </location>
</feature>
<feature type="domain" description="DH" evidence="11">
    <location>
        <begin position="748"/>
        <end position="937"/>
    </location>
</feature>
<dbReference type="PROSITE" id="PS50297">
    <property type="entry name" value="ANK_REP_REGION"/>
    <property type="match status" value="3"/>
</dbReference>
<evidence type="ECO:0000259" key="10">
    <source>
        <dbReference type="PROSITE" id="PS50003"/>
    </source>
</evidence>
<feature type="compositionally biased region" description="Basic and acidic residues" evidence="7">
    <location>
        <begin position="545"/>
        <end position="578"/>
    </location>
</feature>
<dbReference type="Pfam" id="PF00621">
    <property type="entry name" value="RhoGEF"/>
    <property type="match status" value="1"/>
</dbReference>
<evidence type="ECO:0000259" key="11">
    <source>
        <dbReference type="PROSITE" id="PS50010"/>
    </source>
</evidence>
<dbReference type="Pfam" id="PF00169">
    <property type="entry name" value="PH"/>
    <property type="match status" value="1"/>
</dbReference>
<feature type="coiled-coil region" evidence="6">
    <location>
        <begin position="924"/>
        <end position="951"/>
    </location>
</feature>
<dbReference type="InterPro" id="IPR001849">
    <property type="entry name" value="PH_domain"/>
</dbReference>
<dbReference type="CDD" id="cd00160">
    <property type="entry name" value="RhoGEF"/>
    <property type="match status" value="1"/>
</dbReference>
<dbReference type="SUPFAM" id="SSF50044">
    <property type="entry name" value="SH3-domain"/>
    <property type="match status" value="1"/>
</dbReference>
<dbReference type="Gene3D" id="1.20.900.10">
    <property type="entry name" value="Dbl homology (DH) domain"/>
    <property type="match status" value="1"/>
</dbReference>
<dbReference type="SMART" id="SM00326">
    <property type="entry name" value="SH3"/>
    <property type="match status" value="1"/>
</dbReference>
<dbReference type="SMART" id="SM00248">
    <property type="entry name" value="ANK"/>
    <property type="match status" value="5"/>
</dbReference>